<gene>
    <name evidence="2" type="ordered locus">Tola_1243</name>
</gene>
<proteinExistence type="predicted"/>
<dbReference type="STRING" id="595494.Tola_1243"/>
<dbReference type="AlphaFoldDB" id="C4LE39"/>
<dbReference type="Proteomes" id="UP000009073">
    <property type="component" value="Chromosome"/>
</dbReference>
<evidence type="ECO:0000313" key="2">
    <source>
        <dbReference type="EMBL" id="ACQ92860.1"/>
    </source>
</evidence>
<keyword evidence="1" id="KW-0732">Signal</keyword>
<feature type="chain" id="PRO_5002940400" evidence="1">
    <location>
        <begin position="22"/>
        <end position="429"/>
    </location>
</feature>
<reference evidence="2 3" key="2">
    <citation type="journal article" date="2011" name="Stand. Genomic Sci.">
        <title>Complete genome sequence of Tolumonas auensis type strain (TA 4).</title>
        <authorList>
            <person name="Chertkov O."/>
            <person name="Copeland A."/>
            <person name="Lucas S."/>
            <person name="Lapidus A."/>
            <person name="Berry K.W."/>
            <person name="Detter J.C."/>
            <person name="Del Rio T.G."/>
            <person name="Hammon N."/>
            <person name="Dalin E."/>
            <person name="Tice H."/>
            <person name="Pitluck S."/>
            <person name="Richardson P."/>
            <person name="Bruce D."/>
            <person name="Goodwin L."/>
            <person name="Han C."/>
            <person name="Tapia R."/>
            <person name="Saunders E."/>
            <person name="Schmutz J."/>
            <person name="Brettin T."/>
            <person name="Larimer F."/>
            <person name="Land M."/>
            <person name="Hauser L."/>
            <person name="Spring S."/>
            <person name="Rohde M."/>
            <person name="Kyrpides N.C."/>
            <person name="Ivanova N."/>
            <person name="Goker M."/>
            <person name="Beller H.R."/>
            <person name="Klenk H.P."/>
            <person name="Woyke T."/>
        </authorList>
    </citation>
    <scope>NUCLEOTIDE SEQUENCE [LARGE SCALE GENOMIC DNA]</scope>
    <source>
        <strain evidence="3">DSM 9187 / TA4</strain>
    </source>
</reference>
<dbReference type="eggNOG" id="ENOG502Z8X3">
    <property type="taxonomic scope" value="Bacteria"/>
</dbReference>
<dbReference type="HOGENOM" id="CLU_642155_0_0_6"/>
<sequence>MKAVIATLPVLLAMLSSGVLAEDFSFDASEYEKKTFEFNGYVEAKQEALRLQPERAAYTLNYPDEAPRDWLYRSTGTLDLAGTLNLTNSVANLHGQAFYAQDAFTSSHEYDKIMDGGIRWSPSSDLSLDIGKRVQRWGKGYAWNPVGFIERPKDPSDPQTVREGFNMLSLDWTKTREGIIRTITFTPVIIPTYDELNPDFGSEEYLNPAAKLYLLAWDTDIDLMWLGEGARAQSAGLDFSRNLSTNLEIHGEWAHQYGVTQNYLLPSGNVTQGTKNSDSYLLGLRYLTEREITWIIEYFHNGRGYSSSELDAYYEFIDTAISPDAATSLRQKARQLMQSGYSKANPGENYLYLRASASEPFDWLYTTPAVTLISHLDDGSFQVTPEISYTGFSNIELRARAMLLSREQKTEFGEKLSRQRFEIYARYIF</sequence>
<dbReference type="RefSeq" id="WP_012729459.1">
    <property type="nucleotide sequence ID" value="NC_012691.1"/>
</dbReference>
<name>C4LE39_TOLAT</name>
<feature type="signal peptide" evidence="1">
    <location>
        <begin position="1"/>
        <end position="21"/>
    </location>
</feature>
<protein>
    <submittedName>
        <fullName evidence="2">Uncharacterized protein</fullName>
    </submittedName>
</protein>
<evidence type="ECO:0000256" key="1">
    <source>
        <dbReference type="SAM" id="SignalP"/>
    </source>
</evidence>
<keyword evidence="3" id="KW-1185">Reference proteome</keyword>
<dbReference type="OrthoDB" id="6495687at2"/>
<reference evidence="3" key="1">
    <citation type="submission" date="2009-05" db="EMBL/GenBank/DDBJ databases">
        <title>Complete sequence of Tolumonas auensis DSM 9187.</title>
        <authorList>
            <consortium name="US DOE Joint Genome Institute"/>
            <person name="Lucas S."/>
            <person name="Copeland A."/>
            <person name="Lapidus A."/>
            <person name="Glavina del Rio T."/>
            <person name="Tice H."/>
            <person name="Bruce D."/>
            <person name="Goodwin L."/>
            <person name="Pitluck S."/>
            <person name="Chertkov O."/>
            <person name="Brettin T."/>
            <person name="Detter J.C."/>
            <person name="Han C."/>
            <person name="Larimer F."/>
            <person name="Land M."/>
            <person name="Hauser L."/>
            <person name="Kyrpides N."/>
            <person name="Mikhailova N."/>
            <person name="Spring S."/>
            <person name="Beller H."/>
        </authorList>
    </citation>
    <scope>NUCLEOTIDE SEQUENCE [LARGE SCALE GENOMIC DNA]</scope>
    <source>
        <strain evidence="3">DSM 9187 / TA4</strain>
    </source>
</reference>
<dbReference type="EMBL" id="CP001616">
    <property type="protein sequence ID" value="ACQ92860.1"/>
    <property type="molecule type" value="Genomic_DNA"/>
</dbReference>
<organism evidence="2 3">
    <name type="scientific">Tolumonas auensis (strain DSM 9187 / NBRC 110442 / TA 4)</name>
    <dbReference type="NCBI Taxonomy" id="595494"/>
    <lineage>
        <taxon>Bacteria</taxon>
        <taxon>Pseudomonadati</taxon>
        <taxon>Pseudomonadota</taxon>
        <taxon>Gammaproteobacteria</taxon>
        <taxon>Aeromonadales</taxon>
        <taxon>Aeromonadaceae</taxon>
        <taxon>Tolumonas</taxon>
    </lineage>
</organism>
<accession>C4LE39</accession>
<evidence type="ECO:0000313" key="3">
    <source>
        <dbReference type="Proteomes" id="UP000009073"/>
    </source>
</evidence>
<dbReference type="KEGG" id="tau:Tola_1243"/>